<dbReference type="Proteomes" id="UP001302367">
    <property type="component" value="Chromosome 7"/>
</dbReference>
<keyword evidence="1" id="KW-0812">Transmembrane</keyword>
<protein>
    <submittedName>
        <fullName evidence="2">Uncharacterized protein</fullName>
    </submittedName>
</protein>
<keyword evidence="1" id="KW-0472">Membrane</keyword>
<keyword evidence="3" id="KW-1185">Reference proteome</keyword>
<dbReference type="GeneID" id="90644744"/>
<reference evidence="2 3" key="1">
    <citation type="submission" date="2023-09" db="EMBL/GenBank/DDBJ databases">
        <title>Complete-Gapless Cercospora beticola genome.</title>
        <authorList>
            <person name="Wyatt N.A."/>
            <person name="Spanner R.E."/>
            <person name="Bolton M.D."/>
        </authorList>
    </citation>
    <scope>NUCLEOTIDE SEQUENCE [LARGE SCALE GENOMIC DNA]</scope>
    <source>
        <strain evidence="2">Cb09-40</strain>
    </source>
</reference>
<feature type="transmembrane region" description="Helical" evidence="1">
    <location>
        <begin position="141"/>
        <end position="162"/>
    </location>
</feature>
<dbReference type="EMBL" id="CP134190">
    <property type="protein sequence ID" value="WPB06700.1"/>
    <property type="molecule type" value="Genomic_DNA"/>
</dbReference>
<gene>
    <name evidence="2" type="ORF">RHO25_011359</name>
</gene>
<sequence>MAESNLYHYGHGMKPPQFGSGHTAPPAQIVLPYENLVILLLICGAFGILAAISRFIGFMTSRHIAFGRLEENLQNENASFSAESEIANVNNKDDNSGSGSCPQILAKQQGPEKYTMETSSRPSEPSASSSSRFRKTLTCEFWVASGLLIYVILTIVFRRTIFVQGGGPKAIAKAAAVALGIVSATDGLLIGWCWAVEGVKGKIVR</sequence>
<accession>A0ABZ0P4I2</accession>
<keyword evidence="1" id="KW-1133">Transmembrane helix</keyword>
<name>A0ABZ0P4I2_CERBT</name>
<proteinExistence type="predicted"/>
<evidence type="ECO:0000313" key="2">
    <source>
        <dbReference type="EMBL" id="WPB06700.1"/>
    </source>
</evidence>
<feature type="transmembrane region" description="Helical" evidence="1">
    <location>
        <begin position="36"/>
        <end position="56"/>
    </location>
</feature>
<dbReference type="RefSeq" id="XP_065459471.1">
    <property type="nucleotide sequence ID" value="XM_065603399.1"/>
</dbReference>
<evidence type="ECO:0000256" key="1">
    <source>
        <dbReference type="SAM" id="Phobius"/>
    </source>
</evidence>
<organism evidence="2 3">
    <name type="scientific">Cercospora beticola</name>
    <name type="common">Sugarbeet leaf spot fungus</name>
    <dbReference type="NCBI Taxonomy" id="122368"/>
    <lineage>
        <taxon>Eukaryota</taxon>
        <taxon>Fungi</taxon>
        <taxon>Dikarya</taxon>
        <taxon>Ascomycota</taxon>
        <taxon>Pezizomycotina</taxon>
        <taxon>Dothideomycetes</taxon>
        <taxon>Dothideomycetidae</taxon>
        <taxon>Mycosphaerellales</taxon>
        <taxon>Mycosphaerellaceae</taxon>
        <taxon>Cercospora</taxon>
    </lineage>
</organism>
<feature type="transmembrane region" description="Helical" evidence="1">
    <location>
        <begin position="174"/>
        <end position="196"/>
    </location>
</feature>
<evidence type="ECO:0000313" key="3">
    <source>
        <dbReference type="Proteomes" id="UP001302367"/>
    </source>
</evidence>